<keyword evidence="3" id="KW-1185">Reference proteome</keyword>
<dbReference type="AlphaFoldDB" id="A0A6L5Z1V7"/>
<accession>A0A6L5Z1V7</accession>
<evidence type="ECO:0000313" key="3">
    <source>
        <dbReference type="Proteomes" id="UP000474957"/>
    </source>
</evidence>
<reference evidence="2 3" key="1">
    <citation type="submission" date="2019-10" db="EMBL/GenBank/DDBJ databases">
        <title>Cognatihalovulum marinum gen. nov. sp. nov., a new member of the family Rhodobacteraceae isolated from deep seawater of the Northwest Indian Ocean.</title>
        <authorList>
            <person name="Ruan C."/>
            <person name="Wang J."/>
            <person name="Zheng X."/>
            <person name="Song L."/>
            <person name="Zhu Y."/>
            <person name="Huang Y."/>
            <person name="Lu Z."/>
            <person name="Du W."/>
            <person name="Huang L."/>
            <person name="Dai X."/>
        </authorList>
    </citation>
    <scope>NUCLEOTIDE SEQUENCE [LARGE SCALE GENOMIC DNA]</scope>
    <source>
        <strain evidence="2 3">2CG4</strain>
    </source>
</reference>
<comment type="caution">
    <text evidence="2">The sequence shown here is derived from an EMBL/GenBank/DDBJ whole genome shotgun (WGS) entry which is preliminary data.</text>
</comment>
<name>A0A6L5Z1V7_9RHOB</name>
<dbReference type="EMBL" id="WIND01000007">
    <property type="protein sequence ID" value="MSU90050.1"/>
    <property type="molecule type" value="Genomic_DNA"/>
</dbReference>
<evidence type="ECO:0000313" key="2">
    <source>
        <dbReference type="EMBL" id="MSU90050.1"/>
    </source>
</evidence>
<sequence length="60" mass="6406">MPETQVSSPDIAVAVLFLSLLVASLVGGPVRTLVLVFLGWRLTRLLALPALGLGLYALFR</sequence>
<dbReference type="Proteomes" id="UP000474957">
    <property type="component" value="Unassembled WGS sequence"/>
</dbReference>
<keyword evidence="1" id="KW-1133">Transmembrane helix</keyword>
<feature type="transmembrane region" description="Helical" evidence="1">
    <location>
        <begin position="37"/>
        <end position="59"/>
    </location>
</feature>
<organism evidence="2 3">
    <name type="scientific">Halovulum marinum</name>
    <dbReference type="NCBI Taxonomy" id="2662447"/>
    <lineage>
        <taxon>Bacteria</taxon>
        <taxon>Pseudomonadati</taxon>
        <taxon>Pseudomonadota</taxon>
        <taxon>Alphaproteobacteria</taxon>
        <taxon>Rhodobacterales</taxon>
        <taxon>Paracoccaceae</taxon>
        <taxon>Halovulum</taxon>
    </lineage>
</organism>
<gene>
    <name evidence="2" type="ORF">GE300_10560</name>
</gene>
<evidence type="ECO:0000256" key="1">
    <source>
        <dbReference type="SAM" id="Phobius"/>
    </source>
</evidence>
<keyword evidence="1" id="KW-0812">Transmembrane</keyword>
<protein>
    <submittedName>
        <fullName evidence="2">Uncharacterized protein</fullName>
    </submittedName>
</protein>
<keyword evidence="1" id="KW-0472">Membrane</keyword>
<dbReference type="RefSeq" id="WP_154446544.1">
    <property type="nucleotide sequence ID" value="NZ_WIND01000007.1"/>
</dbReference>
<proteinExistence type="predicted"/>